<evidence type="ECO:0000313" key="3">
    <source>
        <dbReference type="EMBL" id="JAD58057.1"/>
    </source>
</evidence>
<accession>A0A0A9BFJ6</accession>
<dbReference type="Pfam" id="PF12776">
    <property type="entry name" value="Myb_DNA-bind_3"/>
    <property type="match status" value="1"/>
</dbReference>
<feature type="compositionally biased region" description="Basic residues" evidence="1">
    <location>
        <begin position="245"/>
        <end position="260"/>
    </location>
</feature>
<proteinExistence type="predicted"/>
<dbReference type="PANTHER" id="PTHR47851">
    <property type="entry name" value="OS06G0588700 PROTEIN-RELATED"/>
    <property type="match status" value="1"/>
</dbReference>
<name>A0A0A9BFJ6_ARUDO</name>
<dbReference type="EMBL" id="GBRH01239838">
    <property type="protein sequence ID" value="JAD58057.1"/>
    <property type="molecule type" value="Transcribed_RNA"/>
</dbReference>
<sequence length="293" mass="32546">MPEAEWNDERTKIICELFAEQVRAGNRPNTHLNNIGYRQAASKFQQRTQLLYTKLQLKNKWDKLKSEYTTWNKLLAMRAGLPWDNARGTIAADDDWWKKKIKELPGARKFRNGGLQNMDKLKVMFDYITSYGVDHSPPATNGFPPAPESPMNGVDHSPLATRGLPSALESPMTSVDHSPLASDGLPSDSDPDSPMDGVDHSSLAADGLPSAPVNLVSGVNLDGSGHNNEHNGSTHPERDSFQPTRNKRKPVHVKATRKNKKSKIETALLMQAHLDRIAELAQKAQATFKKFCS</sequence>
<protein>
    <recommendedName>
        <fullName evidence="2">Myb/SANT-like domain-containing protein</fullName>
    </recommendedName>
</protein>
<feature type="region of interest" description="Disordered" evidence="1">
    <location>
        <begin position="138"/>
        <end position="260"/>
    </location>
</feature>
<reference evidence="3" key="1">
    <citation type="submission" date="2014-09" db="EMBL/GenBank/DDBJ databases">
        <authorList>
            <person name="Magalhaes I.L.F."/>
            <person name="Oliveira U."/>
            <person name="Santos F.R."/>
            <person name="Vidigal T.H.D.A."/>
            <person name="Brescovit A.D."/>
            <person name="Santos A.J."/>
        </authorList>
    </citation>
    <scope>NUCLEOTIDE SEQUENCE</scope>
    <source>
        <tissue evidence="3">Shoot tissue taken approximately 20 cm above the soil surface</tissue>
    </source>
</reference>
<evidence type="ECO:0000256" key="1">
    <source>
        <dbReference type="SAM" id="MobiDB-lite"/>
    </source>
</evidence>
<dbReference type="AlphaFoldDB" id="A0A0A9BFJ6"/>
<dbReference type="PANTHER" id="PTHR47851:SF2">
    <property type="entry name" value="OS12G0207200 PROTEIN"/>
    <property type="match status" value="1"/>
</dbReference>
<organism evidence="3">
    <name type="scientific">Arundo donax</name>
    <name type="common">Giant reed</name>
    <name type="synonym">Donax arundinaceus</name>
    <dbReference type="NCBI Taxonomy" id="35708"/>
    <lineage>
        <taxon>Eukaryota</taxon>
        <taxon>Viridiplantae</taxon>
        <taxon>Streptophyta</taxon>
        <taxon>Embryophyta</taxon>
        <taxon>Tracheophyta</taxon>
        <taxon>Spermatophyta</taxon>
        <taxon>Magnoliopsida</taxon>
        <taxon>Liliopsida</taxon>
        <taxon>Poales</taxon>
        <taxon>Poaceae</taxon>
        <taxon>PACMAD clade</taxon>
        <taxon>Arundinoideae</taxon>
        <taxon>Arundineae</taxon>
        <taxon>Arundo</taxon>
    </lineage>
</organism>
<reference evidence="3" key="2">
    <citation type="journal article" date="2015" name="Data Brief">
        <title>Shoot transcriptome of the giant reed, Arundo donax.</title>
        <authorList>
            <person name="Barrero R.A."/>
            <person name="Guerrero F.D."/>
            <person name="Moolhuijzen P."/>
            <person name="Goolsby J.A."/>
            <person name="Tidwell J."/>
            <person name="Bellgard S.E."/>
            <person name="Bellgard M.I."/>
        </authorList>
    </citation>
    <scope>NUCLEOTIDE SEQUENCE</scope>
    <source>
        <tissue evidence="3">Shoot tissue taken approximately 20 cm above the soil surface</tissue>
    </source>
</reference>
<feature type="domain" description="Myb/SANT-like" evidence="2">
    <location>
        <begin position="5"/>
        <end position="99"/>
    </location>
</feature>
<dbReference type="InterPro" id="IPR024752">
    <property type="entry name" value="Myb/SANT-like_dom"/>
</dbReference>
<evidence type="ECO:0000259" key="2">
    <source>
        <dbReference type="Pfam" id="PF12776"/>
    </source>
</evidence>
<feature type="compositionally biased region" description="Low complexity" evidence="1">
    <location>
        <begin position="178"/>
        <end position="196"/>
    </location>
</feature>